<dbReference type="InterPro" id="IPR013936">
    <property type="entry name" value="CRT-like"/>
</dbReference>
<evidence type="ECO:0000256" key="3">
    <source>
        <dbReference type="ARBA" id="ARBA00022448"/>
    </source>
</evidence>
<feature type="transmembrane region" description="Helical" evidence="7">
    <location>
        <begin position="20"/>
        <end position="40"/>
    </location>
</feature>
<feature type="transmembrane region" description="Helical" evidence="7">
    <location>
        <begin position="342"/>
        <end position="365"/>
    </location>
</feature>
<protein>
    <submittedName>
        <fullName evidence="8">Crt-like 3</fullName>
    </submittedName>
</protein>
<feature type="transmembrane region" description="Helical" evidence="7">
    <location>
        <begin position="317"/>
        <end position="335"/>
    </location>
</feature>
<evidence type="ECO:0000256" key="1">
    <source>
        <dbReference type="ARBA" id="ARBA00004141"/>
    </source>
</evidence>
<evidence type="ECO:0000256" key="6">
    <source>
        <dbReference type="ARBA" id="ARBA00023136"/>
    </source>
</evidence>
<evidence type="ECO:0000256" key="2">
    <source>
        <dbReference type="ARBA" id="ARBA00006690"/>
    </source>
</evidence>
<accession>A0A1Q9D1U6</accession>
<feature type="transmembrane region" description="Helical" evidence="7">
    <location>
        <begin position="292"/>
        <end position="311"/>
    </location>
</feature>
<dbReference type="OrthoDB" id="416555at2759"/>
<feature type="transmembrane region" description="Helical" evidence="7">
    <location>
        <begin position="513"/>
        <end position="539"/>
    </location>
</feature>
<dbReference type="Pfam" id="PF08627">
    <property type="entry name" value="CRT-like"/>
    <property type="match status" value="1"/>
</dbReference>
<proteinExistence type="inferred from homology"/>
<evidence type="ECO:0000256" key="4">
    <source>
        <dbReference type="ARBA" id="ARBA00022692"/>
    </source>
</evidence>
<evidence type="ECO:0000256" key="7">
    <source>
        <dbReference type="SAM" id="Phobius"/>
    </source>
</evidence>
<comment type="caution">
    <text evidence="8">The sequence shown here is derived from an EMBL/GenBank/DDBJ whole genome shotgun (WGS) entry which is preliminary data.</text>
</comment>
<comment type="subcellular location">
    <subcellularLocation>
        <location evidence="1">Membrane</location>
        <topology evidence="1">Multi-pass membrane protein</topology>
    </subcellularLocation>
</comment>
<keyword evidence="5 7" id="KW-1133">Transmembrane helix</keyword>
<dbReference type="PANTHER" id="PTHR31326">
    <property type="entry name" value="PROTEIN CLT2, CHLOROPLASTIC"/>
    <property type="match status" value="1"/>
</dbReference>
<evidence type="ECO:0000256" key="5">
    <source>
        <dbReference type="ARBA" id="ARBA00022989"/>
    </source>
</evidence>
<dbReference type="Proteomes" id="UP000186817">
    <property type="component" value="Unassembled WGS sequence"/>
</dbReference>
<dbReference type="PANTHER" id="PTHR31326:SF1">
    <property type="entry name" value="PROTEIN CLT2, CHLOROPLASTIC"/>
    <property type="match status" value="1"/>
</dbReference>
<comment type="similarity">
    <text evidence="2">Belongs to the CRT-like transporter family.</text>
</comment>
<sequence>MNREPRVSLLPTQTASPGVAIAGICAANCVVSIVSTCLYYSELHHLHDFPFFAAQLNAAIGALLSGCLLTVMPKDSRASSCHLTYWFRLAALLSAQNSLEIVSIPRVGNDDLPPILQQAVVPLSLMLSTAMLRKSYGTVQLMGSAAVVAGVLIGFLPSLFTSDRLGQIRLVWVAVFLVSRLPQAAANVVAEGFLEGHRDFSWALRATLYTQLLGIGGAMSWRPVGLSAGERLIPASEDVQGLPRSTLGMPEPAELADISAAEDVYEDQASELFLPQPYPIAARMSGCDKIRATLMPWIAFVLSLSLFVCLYHDHAALVWMLELCCMVLCVLSISLGRFARNATLMAIGFLCLASVGLGAAVGTWLEAGYLERFWQLYRSSSYQIVNPYDVSREVDMVSFLKFVDGTVVDERHSLGHLARGSIYCVAPVVLQHQTAMQVLYWAVGKDCCGRRSNFSCGTFLQGIMVEQDDVFGRAVLQASSVFGIKAAATPRLVALLEHPSQLLAQLWYESTRVVLMAVLMHLVVCIIATVTMASATVYASKLKH</sequence>
<organism evidence="8 9">
    <name type="scientific">Symbiodinium microadriaticum</name>
    <name type="common">Dinoflagellate</name>
    <name type="synonym">Zooxanthella microadriatica</name>
    <dbReference type="NCBI Taxonomy" id="2951"/>
    <lineage>
        <taxon>Eukaryota</taxon>
        <taxon>Sar</taxon>
        <taxon>Alveolata</taxon>
        <taxon>Dinophyceae</taxon>
        <taxon>Suessiales</taxon>
        <taxon>Symbiodiniaceae</taxon>
        <taxon>Symbiodinium</taxon>
    </lineage>
</organism>
<feature type="transmembrane region" description="Helical" evidence="7">
    <location>
        <begin position="138"/>
        <end position="158"/>
    </location>
</feature>
<evidence type="ECO:0000313" key="9">
    <source>
        <dbReference type="Proteomes" id="UP000186817"/>
    </source>
</evidence>
<keyword evidence="4 7" id="KW-0812">Transmembrane</keyword>
<gene>
    <name evidence="8" type="primary">crtp3</name>
    <name evidence="8" type="ORF">AK812_SmicGene29445</name>
</gene>
<feature type="transmembrane region" description="Helical" evidence="7">
    <location>
        <begin position="52"/>
        <end position="73"/>
    </location>
</feature>
<dbReference type="AlphaFoldDB" id="A0A1Q9D1U6"/>
<dbReference type="EMBL" id="LSRX01000777">
    <property type="protein sequence ID" value="OLP89125.1"/>
    <property type="molecule type" value="Genomic_DNA"/>
</dbReference>
<dbReference type="GO" id="GO:0016020">
    <property type="term" value="C:membrane"/>
    <property type="evidence" value="ECO:0007669"/>
    <property type="project" value="UniProtKB-SubCell"/>
</dbReference>
<evidence type="ECO:0000313" key="8">
    <source>
        <dbReference type="EMBL" id="OLP89125.1"/>
    </source>
</evidence>
<reference evidence="8 9" key="1">
    <citation type="submission" date="2016-02" db="EMBL/GenBank/DDBJ databases">
        <title>Genome analysis of coral dinoflagellate symbionts highlights evolutionary adaptations to a symbiotic lifestyle.</title>
        <authorList>
            <person name="Aranda M."/>
            <person name="Li Y."/>
            <person name="Liew Y.J."/>
            <person name="Baumgarten S."/>
            <person name="Simakov O."/>
            <person name="Wilson M."/>
            <person name="Piel J."/>
            <person name="Ashoor H."/>
            <person name="Bougouffa S."/>
            <person name="Bajic V.B."/>
            <person name="Ryu T."/>
            <person name="Ravasi T."/>
            <person name="Bayer T."/>
            <person name="Micklem G."/>
            <person name="Kim H."/>
            <person name="Bhak J."/>
            <person name="Lajeunesse T.C."/>
            <person name="Voolstra C.R."/>
        </authorList>
    </citation>
    <scope>NUCLEOTIDE SEQUENCE [LARGE SCALE GENOMIC DNA]</scope>
    <source>
        <strain evidence="8 9">CCMP2467</strain>
    </source>
</reference>
<name>A0A1Q9D1U6_SYMMI</name>
<keyword evidence="9" id="KW-1185">Reference proteome</keyword>
<keyword evidence="3" id="KW-0813">Transport</keyword>
<keyword evidence="6 7" id="KW-0472">Membrane</keyword>